<evidence type="ECO:0008006" key="7">
    <source>
        <dbReference type="Google" id="ProtNLM"/>
    </source>
</evidence>
<dbReference type="CDD" id="cd14506">
    <property type="entry name" value="PTP_PTPDC1"/>
    <property type="match status" value="1"/>
</dbReference>
<keyword evidence="6" id="KW-1185">Reference proteome</keyword>
<feature type="compositionally biased region" description="Low complexity" evidence="2">
    <location>
        <begin position="355"/>
        <end position="372"/>
    </location>
</feature>
<dbReference type="Pfam" id="PF22785">
    <property type="entry name" value="Tc-R-P"/>
    <property type="match status" value="1"/>
</dbReference>
<keyword evidence="1" id="KW-0378">Hydrolase</keyword>
<dbReference type="InterPro" id="IPR049573">
    <property type="entry name" value="PTPDC1_PTP"/>
</dbReference>
<comment type="caution">
    <text evidence="5">The sequence shown here is derived from an EMBL/GenBank/DDBJ whole genome shotgun (WGS) entry which is preliminary data.</text>
</comment>
<evidence type="ECO:0000256" key="2">
    <source>
        <dbReference type="SAM" id="MobiDB-lite"/>
    </source>
</evidence>
<sequence>MDPDEDEHIHPGQEDVELSNVKICKPTTKGNKLVNQARKMVKHESVCSNFCGGKKCKYCTVDSWSSDDQAIKGLYSHWITDNILAMARPTNEAIEKYQILDQFLKKGIKTVINLQQPGEHANCGPGNDQTGFSYNSQKLMEKGMFFYNFGWDDFGVGSVTLLLDIVKVMQFSLSEGKVAVHCHAGLGRTGLLIACYLVFNNRLLPDRAVNYIRSKRPGSIQTVHQVQMVTDFEMYIQPFRAIFANNSESEFTLQQHLNRQIRIIHGFEARKLKYIPKIVYVCCERLLELANCGNSLNRSQSFTSLQSRRSLSASAAGSPDISRSMETLRVENPQIKTFVCPVKKKISVTLSHGNSLSDSISEKTSSISSDSQSVESLDGYDQLDIIGGSDGANCSPECNQVGDALMMCEFPEDILQKVEEYKKELNKTDEAWKMLGRETDPCVIAAVLWEWLNHLREPILHKQDLKHIKDDADKPLQALLKMDKGTKSVIEYLAKVVVKLDSLPRSKLDNITEIILSHITHQAVHVKTHSMQNKILQQKEHWQAMRGKTAMRLFYFFQKLMESLQESGAITRRY</sequence>
<dbReference type="EMBL" id="JAZGQO010000010">
    <property type="protein sequence ID" value="KAK6177001.1"/>
    <property type="molecule type" value="Genomic_DNA"/>
</dbReference>
<dbReference type="PROSITE" id="PS00383">
    <property type="entry name" value="TYR_PHOSPHATASE_1"/>
    <property type="match status" value="1"/>
</dbReference>
<evidence type="ECO:0000313" key="5">
    <source>
        <dbReference type="EMBL" id="KAK6177001.1"/>
    </source>
</evidence>
<dbReference type="InterPro" id="IPR050561">
    <property type="entry name" value="PTP"/>
</dbReference>
<dbReference type="FunFam" id="3.90.190.10:FF:000157">
    <property type="entry name" value="Protein-tyrosine phosphatase"/>
    <property type="match status" value="1"/>
</dbReference>
<gene>
    <name evidence="5" type="ORF">SNE40_015196</name>
</gene>
<proteinExistence type="predicted"/>
<dbReference type="InterPro" id="IPR016130">
    <property type="entry name" value="Tyr_Pase_AS"/>
</dbReference>
<dbReference type="AlphaFoldDB" id="A0AAN8JF68"/>
<dbReference type="PROSITE" id="PS50054">
    <property type="entry name" value="TYR_PHOSPHATASE_DUAL"/>
    <property type="match status" value="1"/>
</dbReference>
<feature type="region of interest" description="Disordered" evidence="2">
    <location>
        <begin position="353"/>
        <end position="372"/>
    </location>
</feature>
<dbReference type="SMART" id="SM00404">
    <property type="entry name" value="PTPc_motif"/>
    <property type="match status" value="1"/>
</dbReference>
<organism evidence="5 6">
    <name type="scientific">Patella caerulea</name>
    <name type="common">Rayed Mediterranean limpet</name>
    <dbReference type="NCBI Taxonomy" id="87958"/>
    <lineage>
        <taxon>Eukaryota</taxon>
        <taxon>Metazoa</taxon>
        <taxon>Spiralia</taxon>
        <taxon>Lophotrochozoa</taxon>
        <taxon>Mollusca</taxon>
        <taxon>Gastropoda</taxon>
        <taxon>Patellogastropoda</taxon>
        <taxon>Patelloidea</taxon>
        <taxon>Patellidae</taxon>
        <taxon>Patella</taxon>
    </lineage>
</organism>
<evidence type="ECO:0000259" key="3">
    <source>
        <dbReference type="PROSITE" id="PS50054"/>
    </source>
</evidence>
<dbReference type="PANTHER" id="PTHR23339">
    <property type="entry name" value="TYROSINE SPECIFIC PROTEIN PHOSPHATASE AND DUAL SPECIFICITY PROTEIN PHOSPHATASE"/>
    <property type="match status" value="1"/>
</dbReference>
<dbReference type="GO" id="GO:0060271">
    <property type="term" value="P:cilium assembly"/>
    <property type="evidence" value="ECO:0007669"/>
    <property type="project" value="InterPro"/>
</dbReference>
<evidence type="ECO:0000259" key="4">
    <source>
        <dbReference type="PROSITE" id="PS50056"/>
    </source>
</evidence>
<dbReference type="InterPro" id="IPR000387">
    <property type="entry name" value="Tyr_Pase_dom"/>
</dbReference>
<protein>
    <recommendedName>
        <fullName evidence="7">Protein tyrosine phosphatase domain-containing protein 1</fullName>
    </recommendedName>
</protein>
<dbReference type="InterPro" id="IPR003595">
    <property type="entry name" value="Tyr_Pase_cat"/>
</dbReference>
<dbReference type="SUPFAM" id="SSF52799">
    <property type="entry name" value="(Phosphotyrosine protein) phosphatases II"/>
    <property type="match status" value="1"/>
</dbReference>
<dbReference type="InterPro" id="IPR029021">
    <property type="entry name" value="Prot-tyrosine_phosphatase-like"/>
</dbReference>
<dbReference type="Gene3D" id="3.90.190.10">
    <property type="entry name" value="Protein tyrosine phosphatase superfamily"/>
    <property type="match status" value="1"/>
</dbReference>
<accession>A0AAN8JF68</accession>
<name>A0AAN8JF68_PATCE</name>
<dbReference type="PROSITE" id="PS50056">
    <property type="entry name" value="TYR_PHOSPHATASE_2"/>
    <property type="match status" value="1"/>
</dbReference>
<dbReference type="InterPro" id="IPR020422">
    <property type="entry name" value="TYR_PHOSPHATASE_DUAL_dom"/>
</dbReference>
<dbReference type="Proteomes" id="UP001347796">
    <property type="component" value="Unassembled WGS sequence"/>
</dbReference>
<evidence type="ECO:0000313" key="6">
    <source>
        <dbReference type="Proteomes" id="UP001347796"/>
    </source>
</evidence>
<evidence type="ECO:0000256" key="1">
    <source>
        <dbReference type="ARBA" id="ARBA00022801"/>
    </source>
</evidence>
<feature type="domain" description="Tyrosine specific protein phosphatases" evidence="4">
    <location>
        <begin position="160"/>
        <end position="227"/>
    </location>
</feature>
<reference evidence="5 6" key="1">
    <citation type="submission" date="2024-01" db="EMBL/GenBank/DDBJ databases">
        <title>The genome of the rayed Mediterranean limpet Patella caerulea (Linnaeus, 1758).</title>
        <authorList>
            <person name="Anh-Thu Weber A."/>
            <person name="Halstead-Nussloch G."/>
        </authorList>
    </citation>
    <scope>NUCLEOTIDE SEQUENCE [LARGE SCALE GENOMIC DNA]</scope>
    <source>
        <strain evidence="5">AATW-2023a</strain>
        <tissue evidence="5">Whole specimen</tissue>
    </source>
</reference>
<dbReference type="GO" id="GO:0004725">
    <property type="term" value="F:protein tyrosine phosphatase activity"/>
    <property type="evidence" value="ECO:0007669"/>
    <property type="project" value="InterPro"/>
</dbReference>
<feature type="domain" description="Tyrosine-protein phosphatase" evidence="3">
    <location>
        <begin position="74"/>
        <end position="238"/>
    </location>
</feature>